<keyword evidence="3" id="KW-0902">Two-component regulatory system</keyword>
<evidence type="ECO:0000256" key="1">
    <source>
        <dbReference type="ARBA" id="ARBA00022679"/>
    </source>
</evidence>
<dbReference type="PANTHER" id="PTHR24421:SF62">
    <property type="entry name" value="SENSORY TRANSDUCTION HISTIDINE KINASE"/>
    <property type="match status" value="1"/>
</dbReference>
<evidence type="ECO:0000313" key="8">
    <source>
        <dbReference type="Proteomes" id="UP000763557"/>
    </source>
</evidence>
<evidence type="ECO:0000256" key="3">
    <source>
        <dbReference type="ARBA" id="ARBA00023012"/>
    </source>
</evidence>
<protein>
    <submittedName>
        <fullName evidence="7">Integral membrane sensor signal transduction histidine kinase</fullName>
    </submittedName>
</protein>
<evidence type="ECO:0000256" key="2">
    <source>
        <dbReference type="ARBA" id="ARBA00022777"/>
    </source>
</evidence>
<keyword evidence="5" id="KW-0472">Membrane</keyword>
<feature type="transmembrane region" description="Helical" evidence="5">
    <location>
        <begin position="79"/>
        <end position="105"/>
    </location>
</feature>
<organism evidence="7 8">
    <name type="scientific">Kibdelosporangium persicum</name>
    <dbReference type="NCBI Taxonomy" id="2698649"/>
    <lineage>
        <taxon>Bacteria</taxon>
        <taxon>Bacillati</taxon>
        <taxon>Actinomycetota</taxon>
        <taxon>Actinomycetes</taxon>
        <taxon>Pseudonocardiales</taxon>
        <taxon>Pseudonocardiaceae</taxon>
        <taxon>Kibdelosporangium</taxon>
    </lineage>
</organism>
<dbReference type="InterPro" id="IPR050482">
    <property type="entry name" value="Sensor_HK_TwoCompSys"/>
</dbReference>
<dbReference type="Gene3D" id="1.20.5.1930">
    <property type="match status" value="1"/>
</dbReference>
<feature type="transmembrane region" description="Helical" evidence="5">
    <location>
        <begin position="117"/>
        <end position="136"/>
    </location>
</feature>
<name>A0ABX2FIK6_9PSEU</name>
<dbReference type="Pfam" id="PF07730">
    <property type="entry name" value="HisKA_3"/>
    <property type="match status" value="1"/>
</dbReference>
<accession>A0ABX2FIK6</accession>
<keyword evidence="2 7" id="KW-0418">Kinase</keyword>
<dbReference type="InterPro" id="IPR003594">
    <property type="entry name" value="HATPase_dom"/>
</dbReference>
<feature type="domain" description="Histidine kinase/HSP90-like ATPase" evidence="6">
    <location>
        <begin position="296"/>
        <end position="387"/>
    </location>
</feature>
<dbReference type="EMBL" id="JAAATY010000052">
    <property type="protein sequence ID" value="NRN71122.1"/>
    <property type="molecule type" value="Genomic_DNA"/>
</dbReference>
<evidence type="ECO:0000313" key="7">
    <source>
        <dbReference type="EMBL" id="NRN71122.1"/>
    </source>
</evidence>
<feature type="coiled-coil region" evidence="4">
    <location>
        <begin position="171"/>
        <end position="198"/>
    </location>
</feature>
<evidence type="ECO:0000256" key="5">
    <source>
        <dbReference type="SAM" id="Phobius"/>
    </source>
</evidence>
<dbReference type="Pfam" id="PF02518">
    <property type="entry name" value="HATPase_c"/>
    <property type="match status" value="1"/>
</dbReference>
<gene>
    <name evidence="7" type="ORF">GC106_83970</name>
</gene>
<keyword evidence="1" id="KW-0808">Transferase</keyword>
<evidence type="ECO:0000259" key="6">
    <source>
        <dbReference type="SMART" id="SM00387"/>
    </source>
</evidence>
<sequence length="391" mass="41423">MADALASWRTDHGAARVRTLSGMRGWYALVWVVFGLCPGLVAVFGDTGTQRYGTVVVLGAMGVGYALVTLLPDHRAIRLTYLVLLVPALGAMAYLPGGGAALFVLTLPQFWFLAGTPWPAGCLSGAAATAVVVGAVTREAGAVSGNAMVAASAFVISVPFGLWWLRNERRTRTLGDELARAQQELAEAHRREGAVRERDRLSREIHDTLAQGFASIIALAEAARVAPDPERRMGYLASIETTARENLTEARVLVGSVPAAATGSLPQSLRHTLERFAEDTGVTVSADLAEVDPDPHLRGALLRCAQESLANVRKHASASTVTVVLTQRLDTVELEVTDDGRGFVVADARGFGINGMRQRLAELGGDLTVTSSVGDGTRVLAEIPISKGGHR</sequence>
<dbReference type="Gene3D" id="3.30.565.10">
    <property type="entry name" value="Histidine kinase-like ATPase, C-terminal domain"/>
    <property type="match status" value="1"/>
</dbReference>
<keyword evidence="4" id="KW-0175">Coiled coil</keyword>
<proteinExistence type="predicted"/>
<keyword evidence="8" id="KW-1185">Reference proteome</keyword>
<feature type="transmembrane region" description="Helical" evidence="5">
    <location>
        <begin position="51"/>
        <end position="72"/>
    </location>
</feature>
<dbReference type="GO" id="GO:0016301">
    <property type="term" value="F:kinase activity"/>
    <property type="evidence" value="ECO:0007669"/>
    <property type="project" value="UniProtKB-KW"/>
</dbReference>
<dbReference type="InterPro" id="IPR036890">
    <property type="entry name" value="HATPase_C_sf"/>
</dbReference>
<dbReference type="InterPro" id="IPR017205">
    <property type="entry name" value="Sig_transdc_His_kinase_ChrS"/>
</dbReference>
<keyword evidence="5" id="KW-0812">Transmembrane</keyword>
<keyword evidence="5" id="KW-1133">Transmembrane helix</keyword>
<dbReference type="CDD" id="cd16917">
    <property type="entry name" value="HATPase_UhpB-NarQ-NarX-like"/>
    <property type="match status" value="1"/>
</dbReference>
<evidence type="ECO:0000256" key="4">
    <source>
        <dbReference type="SAM" id="Coils"/>
    </source>
</evidence>
<comment type="caution">
    <text evidence="7">The sequence shown here is derived from an EMBL/GenBank/DDBJ whole genome shotgun (WGS) entry which is preliminary data.</text>
</comment>
<dbReference type="InterPro" id="IPR011712">
    <property type="entry name" value="Sig_transdc_His_kin_sub3_dim/P"/>
</dbReference>
<feature type="transmembrane region" description="Helical" evidence="5">
    <location>
        <begin position="148"/>
        <end position="165"/>
    </location>
</feature>
<dbReference type="Proteomes" id="UP000763557">
    <property type="component" value="Unassembled WGS sequence"/>
</dbReference>
<feature type="transmembrane region" description="Helical" evidence="5">
    <location>
        <begin position="26"/>
        <end position="45"/>
    </location>
</feature>
<dbReference type="SMART" id="SM00387">
    <property type="entry name" value="HATPase_c"/>
    <property type="match status" value="1"/>
</dbReference>
<dbReference type="PIRSF" id="PIRSF037434">
    <property type="entry name" value="STHK_ChrS"/>
    <property type="match status" value="1"/>
</dbReference>
<dbReference type="SUPFAM" id="SSF55874">
    <property type="entry name" value="ATPase domain of HSP90 chaperone/DNA topoisomerase II/histidine kinase"/>
    <property type="match status" value="1"/>
</dbReference>
<dbReference type="PANTHER" id="PTHR24421">
    <property type="entry name" value="NITRATE/NITRITE SENSOR PROTEIN NARX-RELATED"/>
    <property type="match status" value="1"/>
</dbReference>
<reference evidence="7 8" key="1">
    <citation type="submission" date="2020-01" db="EMBL/GenBank/DDBJ databases">
        <title>Kibdelosporangium persica a novel Actinomycetes from a hot desert in Iran.</title>
        <authorList>
            <person name="Safaei N."/>
            <person name="Zaburannyi N."/>
            <person name="Mueller R."/>
            <person name="Wink J."/>
        </authorList>
    </citation>
    <scope>NUCLEOTIDE SEQUENCE [LARGE SCALE GENOMIC DNA]</scope>
    <source>
        <strain evidence="7 8">4NS15</strain>
    </source>
</reference>